<gene>
    <name evidence="3" type="ORF">GCM10023092_05780</name>
</gene>
<evidence type="ECO:0000313" key="3">
    <source>
        <dbReference type="EMBL" id="GAA4450251.1"/>
    </source>
</evidence>
<dbReference type="EMBL" id="BAABEZ010000004">
    <property type="protein sequence ID" value="GAA4450251.1"/>
    <property type="molecule type" value="Genomic_DNA"/>
</dbReference>
<organism evidence="3 4">
    <name type="scientific">Rurimicrobium arvi</name>
    <dbReference type="NCBI Taxonomy" id="2049916"/>
    <lineage>
        <taxon>Bacteria</taxon>
        <taxon>Pseudomonadati</taxon>
        <taxon>Bacteroidota</taxon>
        <taxon>Chitinophagia</taxon>
        <taxon>Chitinophagales</taxon>
        <taxon>Chitinophagaceae</taxon>
        <taxon>Rurimicrobium</taxon>
    </lineage>
</organism>
<dbReference type="SUPFAM" id="SSF55961">
    <property type="entry name" value="Bet v1-like"/>
    <property type="match status" value="1"/>
</dbReference>
<dbReference type="Proteomes" id="UP001501410">
    <property type="component" value="Unassembled WGS sequence"/>
</dbReference>
<evidence type="ECO:0000259" key="2">
    <source>
        <dbReference type="Pfam" id="PF08327"/>
    </source>
</evidence>
<comment type="caution">
    <text evidence="3">The sequence shown here is derived from an EMBL/GenBank/DDBJ whole genome shotgun (WGS) entry which is preliminary data.</text>
</comment>
<dbReference type="InterPro" id="IPR023393">
    <property type="entry name" value="START-like_dom_sf"/>
</dbReference>
<comment type="similarity">
    <text evidence="1">Belongs to the AHA1 family.</text>
</comment>
<feature type="domain" description="Activator of Hsp90 ATPase homologue 1/2-like C-terminal" evidence="2">
    <location>
        <begin position="15"/>
        <end position="128"/>
    </location>
</feature>
<evidence type="ECO:0000313" key="4">
    <source>
        <dbReference type="Proteomes" id="UP001501410"/>
    </source>
</evidence>
<dbReference type="InterPro" id="IPR013538">
    <property type="entry name" value="ASHA1/2-like_C"/>
</dbReference>
<keyword evidence="4" id="KW-1185">Reference proteome</keyword>
<accession>A0ABP8MGM0</accession>
<name>A0ABP8MGM0_9BACT</name>
<sequence length="135" mass="15837">MNHHIHIEIALPALPKQVMHMLTQHKEVALWTGENCVFEAKEGGIIEMFDGWMSGKVLHLSESELHYTWRTNEWDSSVADSEVKIVLKKDGDHTHLVLDQTGLPDEKERDSQHSFWIELFFTPLEDYLMVRFHRD</sequence>
<dbReference type="RefSeq" id="WP_344822519.1">
    <property type="nucleotide sequence ID" value="NZ_BAABEZ010000004.1"/>
</dbReference>
<evidence type="ECO:0000256" key="1">
    <source>
        <dbReference type="ARBA" id="ARBA00006817"/>
    </source>
</evidence>
<dbReference type="Pfam" id="PF08327">
    <property type="entry name" value="AHSA1"/>
    <property type="match status" value="1"/>
</dbReference>
<dbReference type="Gene3D" id="3.30.530.20">
    <property type="match status" value="1"/>
</dbReference>
<protein>
    <recommendedName>
        <fullName evidence="2">Activator of Hsp90 ATPase homologue 1/2-like C-terminal domain-containing protein</fullName>
    </recommendedName>
</protein>
<reference evidence="4" key="1">
    <citation type="journal article" date="2019" name="Int. J. Syst. Evol. Microbiol.">
        <title>The Global Catalogue of Microorganisms (GCM) 10K type strain sequencing project: providing services to taxonomists for standard genome sequencing and annotation.</title>
        <authorList>
            <consortium name="The Broad Institute Genomics Platform"/>
            <consortium name="The Broad Institute Genome Sequencing Center for Infectious Disease"/>
            <person name="Wu L."/>
            <person name="Ma J."/>
        </authorList>
    </citation>
    <scope>NUCLEOTIDE SEQUENCE [LARGE SCALE GENOMIC DNA]</scope>
    <source>
        <strain evidence="4">JCM 31921</strain>
    </source>
</reference>
<proteinExistence type="inferred from homology"/>